<evidence type="ECO:0000259" key="9">
    <source>
        <dbReference type="PROSITE" id="PS50305"/>
    </source>
</evidence>
<dbReference type="GO" id="GO:0046969">
    <property type="term" value="F:histone H3K9 deacetylase activity, NAD-dependent"/>
    <property type="evidence" value="ECO:0007669"/>
    <property type="project" value="EnsemblFungi"/>
</dbReference>
<feature type="region of interest" description="Disordered" evidence="8">
    <location>
        <begin position="465"/>
        <end position="484"/>
    </location>
</feature>
<dbReference type="GO" id="GO:0070403">
    <property type="term" value="F:NAD+ binding"/>
    <property type="evidence" value="ECO:0007669"/>
    <property type="project" value="InterPro"/>
</dbReference>
<evidence type="ECO:0000256" key="1">
    <source>
        <dbReference type="ARBA" id="ARBA00001947"/>
    </source>
</evidence>
<dbReference type="SUPFAM" id="SSF52467">
    <property type="entry name" value="DHS-like NAD/FAD-binding domain"/>
    <property type="match status" value="1"/>
</dbReference>
<dbReference type="GO" id="GO:1902794">
    <property type="term" value="P:siRNA-independent facultative heterochromatin formation"/>
    <property type="evidence" value="ECO:0007669"/>
    <property type="project" value="EnsemblFungi"/>
</dbReference>
<feature type="region of interest" description="Disordered" evidence="8">
    <location>
        <begin position="1"/>
        <end position="28"/>
    </location>
</feature>
<dbReference type="AlphaFoldDB" id="A0A1E4TGZ2"/>
<dbReference type="GO" id="GO:0099115">
    <property type="term" value="C:chromosome, subtelomeric region"/>
    <property type="evidence" value="ECO:0007669"/>
    <property type="project" value="EnsemblFungi"/>
</dbReference>
<protein>
    <recommendedName>
        <fullName evidence="9">Deacetylase sirtuin-type domain-containing protein</fullName>
    </recommendedName>
</protein>
<dbReference type="GO" id="GO:0032041">
    <property type="term" value="F:histone H3K14 deacetylase activity, NAD-dependent"/>
    <property type="evidence" value="ECO:0007669"/>
    <property type="project" value="EnsemblFungi"/>
</dbReference>
<dbReference type="InterPro" id="IPR026590">
    <property type="entry name" value="Ssirtuin_cat_dom"/>
</dbReference>
<dbReference type="Proteomes" id="UP000095023">
    <property type="component" value="Unassembled WGS sequence"/>
</dbReference>
<evidence type="ECO:0000256" key="2">
    <source>
        <dbReference type="ARBA" id="ARBA00006924"/>
    </source>
</evidence>
<dbReference type="GO" id="GO:0046970">
    <property type="term" value="F:histone H4K16 deacetylase activity, NAD-dependent"/>
    <property type="evidence" value="ECO:0007669"/>
    <property type="project" value="EnsemblFungi"/>
</dbReference>
<comment type="caution">
    <text evidence="7">Lacks conserved residue(s) required for the propagation of feature annotation.</text>
</comment>
<dbReference type="InterPro" id="IPR050134">
    <property type="entry name" value="NAD-dep_sirtuin_deacylases"/>
</dbReference>
<dbReference type="PANTHER" id="PTHR11085">
    <property type="entry name" value="NAD-DEPENDENT PROTEIN DEACYLASE SIRTUIN-5, MITOCHONDRIAL-RELATED"/>
    <property type="match status" value="1"/>
</dbReference>
<evidence type="ECO:0000313" key="11">
    <source>
        <dbReference type="Proteomes" id="UP000095023"/>
    </source>
</evidence>
<keyword evidence="3" id="KW-0808">Transferase</keyword>
<dbReference type="GO" id="GO:0141222">
    <property type="term" value="F:histone H3K4 deacetylase activity, NAD-dependent"/>
    <property type="evidence" value="ECO:0007669"/>
    <property type="project" value="EnsemblFungi"/>
</dbReference>
<dbReference type="EMBL" id="KV453842">
    <property type="protein sequence ID" value="ODV90993.1"/>
    <property type="molecule type" value="Genomic_DNA"/>
</dbReference>
<evidence type="ECO:0000256" key="4">
    <source>
        <dbReference type="ARBA" id="ARBA00022723"/>
    </source>
</evidence>
<dbReference type="InterPro" id="IPR026591">
    <property type="entry name" value="Sirtuin_cat_small_dom_sf"/>
</dbReference>
<evidence type="ECO:0000256" key="5">
    <source>
        <dbReference type="ARBA" id="ARBA00022833"/>
    </source>
</evidence>
<evidence type="ECO:0000313" key="10">
    <source>
        <dbReference type="EMBL" id="ODV90993.1"/>
    </source>
</evidence>
<dbReference type="GO" id="GO:0033553">
    <property type="term" value="C:rDNA heterochromatin"/>
    <property type="evidence" value="ECO:0007669"/>
    <property type="project" value="EnsemblFungi"/>
</dbReference>
<dbReference type="GO" id="GO:0031508">
    <property type="term" value="P:pericentric heterochromatin formation"/>
    <property type="evidence" value="ECO:0007669"/>
    <property type="project" value="EnsemblFungi"/>
</dbReference>
<comment type="cofactor">
    <cofactor evidence="1">
        <name>Zn(2+)</name>
        <dbReference type="ChEBI" id="CHEBI:29105"/>
    </cofactor>
</comment>
<dbReference type="GO" id="GO:0031934">
    <property type="term" value="C:mating-type region heterochromatin"/>
    <property type="evidence" value="ECO:0007669"/>
    <property type="project" value="EnsemblFungi"/>
</dbReference>
<dbReference type="PROSITE" id="PS50305">
    <property type="entry name" value="SIRTUIN"/>
    <property type="match status" value="1"/>
</dbReference>
<dbReference type="PANTHER" id="PTHR11085:SF9">
    <property type="entry name" value="NAD-DEPENDENT PROTEIN DEACETYLASE SIRTUIN-1"/>
    <property type="match status" value="1"/>
</dbReference>
<keyword evidence="11" id="KW-1185">Reference proteome</keyword>
<dbReference type="Gene3D" id="3.30.1600.10">
    <property type="entry name" value="SIR2/SIRT2 'Small Domain"/>
    <property type="match status" value="1"/>
</dbReference>
<dbReference type="GO" id="GO:0046872">
    <property type="term" value="F:metal ion binding"/>
    <property type="evidence" value="ECO:0007669"/>
    <property type="project" value="UniProtKB-KW"/>
</dbReference>
<dbReference type="GO" id="GO:0031509">
    <property type="term" value="P:subtelomeric heterochromatin formation"/>
    <property type="evidence" value="ECO:0007669"/>
    <property type="project" value="EnsemblFungi"/>
</dbReference>
<dbReference type="Pfam" id="PF02146">
    <property type="entry name" value="SIR2"/>
    <property type="match status" value="1"/>
</dbReference>
<accession>A0A1E4TGZ2</accession>
<sequence>MQQEQAYDNKSPPESSSQSANNNDSSDSEIAYEATEMSNQIPDYLTEEFITEGQNFLLRNGPRAFLSKYYIEDKLHPASILCILDQDVPAAYWSIDAQDLMPIVLSTISDIFHRRQKLQQYNTPEDAAELINNARNIIVLTGAGVSTSLGIPDFRSDTGIYTKLAQLGLSEPQDVFDLSTFLIDPSIFYTFAKDVLPTTESFSPTHLFLKVLDDHHKLLTNYTQNIDNLEVNTGLSREKIVQCHGSFATATCMKCKKKVPGAQLYDYIRKGEVAYCKNPDCGTTPVGSKRQFSVTTGSSDEDDAEIAPGVMKPDITFFGEKLPDEFEDRFEKRDINMCDLLICIGTSLKVAPVSEIVRMLPSSVPQIYINRQPCRHYQFDITLLGNCDDVVAHLCHLLGWELNHPMLKSLEFQDEIIEIDDGDFESSSSVDATSSDDEPNEIGSDTGNDKENTTGNNVTSITLLQEKTSLSFHNHSTENSDPTL</sequence>
<dbReference type="GO" id="GO:0005721">
    <property type="term" value="C:pericentric heterochromatin"/>
    <property type="evidence" value="ECO:0007669"/>
    <property type="project" value="EnsemblFungi"/>
</dbReference>
<dbReference type="GO" id="GO:0030466">
    <property type="term" value="P:silent mating-type cassette heterochromatin formation"/>
    <property type="evidence" value="ECO:0007669"/>
    <property type="project" value="EnsemblFungi"/>
</dbReference>
<feature type="compositionally biased region" description="Low complexity" evidence="8">
    <location>
        <begin position="15"/>
        <end position="25"/>
    </location>
</feature>
<keyword evidence="6" id="KW-0520">NAD</keyword>
<evidence type="ECO:0000256" key="8">
    <source>
        <dbReference type="SAM" id="MobiDB-lite"/>
    </source>
</evidence>
<dbReference type="Gene3D" id="3.40.50.1220">
    <property type="entry name" value="TPP-binding domain"/>
    <property type="match status" value="1"/>
</dbReference>
<feature type="compositionally biased region" description="Polar residues" evidence="8">
    <location>
        <begin position="1"/>
        <end position="14"/>
    </location>
</feature>
<comment type="similarity">
    <text evidence="2">Belongs to the sirtuin family. Class I subfamily.</text>
</comment>
<evidence type="ECO:0000256" key="6">
    <source>
        <dbReference type="ARBA" id="ARBA00023027"/>
    </source>
</evidence>
<dbReference type="OrthoDB" id="420264at2759"/>
<gene>
    <name evidence="10" type="ORF">CANCADRAFT_148141</name>
</gene>
<reference evidence="11" key="1">
    <citation type="submission" date="2016-02" db="EMBL/GenBank/DDBJ databases">
        <title>Comparative genomics of biotechnologically important yeasts.</title>
        <authorList>
            <consortium name="DOE Joint Genome Institute"/>
            <person name="Riley R."/>
            <person name="Haridas S."/>
            <person name="Wolfe K.H."/>
            <person name="Lopes M.R."/>
            <person name="Hittinger C.T."/>
            <person name="Goker M."/>
            <person name="Salamov A."/>
            <person name="Wisecaver J."/>
            <person name="Long T.M."/>
            <person name="Aerts A.L."/>
            <person name="Barry K."/>
            <person name="Choi C."/>
            <person name="Clum A."/>
            <person name="Coughlan A.Y."/>
            <person name="Deshpande S."/>
            <person name="Douglass A.P."/>
            <person name="Hanson S.J."/>
            <person name="Klenk H.-P."/>
            <person name="Labutti K."/>
            <person name="Lapidus A."/>
            <person name="Lindquist E."/>
            <person name="Lipzen A."/>
            <person name="Meier-Kolthoff J.P."/>
            <person name="Ohm R.A."/>
            <person name="Otillar R.P."/>
            <person name="Pangilinan J."/>
            <person name="Peng Y."/>
            <person name="Rokas A."/>
            <person name="Rosa C.A."/>
            <person name="Scheuner C."/>
            <person name="Sibirny A.A."/>
            <person name="Slot J.C."/>
            <person name="Stielow J.B."/>
            <person name="Sun H."/>
            <person name="Kurtzman C.P."/>
            <person name="Blackwell M."/>
            <person name="Jeffries T.W."/>
            <person name="Grigoriev I.V."/>
        </authorList>
    </citation>
    <scope>NUCLEOTIDE SEQUENCE [LARGE SCALE GENOMIC DNA]</scope>
    <source>
        <strain evidence="11">NRRL Y-17796</strain>
    </source>
</reference>
<dbReference type="InterPro" id="IPR003000">
    <property type="entry name" value="Sirtuin"/>
</dbReference>
<name>A0A1E4TGZ2_9ASCO</name>
<proteinExistence type="inferred from homology"/>
<dbReference type="GO" id="GO:0005634">
    <property type="term" value="C:nucleus"/>
    <property type="evidence" value="ECO:0007669"/>
    <property type="project" value="EnsemblFungi"/>
</dbReference>
<keyword evidence="5" id="KW-0862">Zinc</keyword>
<feature type="domain" description="Deacetylase sirtuin-type" evidence="9">
    <location>
        <begin position="117"/>
        <end position="401"/>
    </location>
</feature>
<evidence type="ECO:0000256" key="3">
    <source>
        <dbReference type="ARBA" id="ARBA00022679"/>
    </source>
</evidence>
<evidence type="ECO:0000256" key="7">
    <source>
        <dbReference type="PROSITE-ProRule" id="PRU00236"/>
    </source>
</evidence>
<feature type="region of interest" description="Disordered" evidence="8">
    <location>
        <begin position="424"/>
        <end position="460"/>
    </location>
</feature>
<organism evidence="10 11">
    <name type="scientific">Tortispora caseinolytica NRRL Y-17796</name>
    <dbReference type="NCBI Taxonomy" id="767744"/>
    <lineage>
        <taxon>Eukaryota</taxon>
        <taxon>Fungi</taxon>
        <taxon>Dikarya</taxon>
        <taxon>Ascomycota</taxon>
        <taxon>Saccharomycotina</taxon>
        <taxon>Trigonopsidomycetes</taxon>
        <taxon>Trigonopsidales</taxon>
        <taxon>Trigonopsidaceae</taxon>
        <taxon>Tortispora</taxon>
    </lineage>
</organism>
<keyword evidence="4" id="KW-0479">Metal-binding</keyword>
<dbReference type="InterPro" id="IPR029035">
    <property type="entry name" value="DHS-like_NAD/FAD-binding_dom"/>
</dbReference>